<organism evidence="1 2">
    <name type="scientific">Roseovarius marisflavi</name>
    <dbReference type="NCBI Taxonomy" id="1054996"/>
    <lineage>
        <taxon>Bacteria</taxon>
        <taxon>Pseudomonadati</taxon>
        <taxon>Pseudomonadota</taxon>
        <taxon>Alphaproteobacteria</taxon>
        <taxon>Rhodobacterales</taxon>
        <taxon>Roseobacteraceae</taxon>
        <taxon>Roseovarius</taxon>
    </lineage>
</organism>
<evidence type="ECO:0000313" key="1">
    <source>
        <dbReference type="EMBL" id="SHL11501.1"/>
    </source>
</evidence>
<sequence length="473" mass="53484">MRLSLLRVFGYLVGGLWTAWGGRKRIEARQLRNLRRLVDKARRDSPLFHRLYADLPASSEIELCDLPVTRKPDLMRNFDDWLTIRSLSLERAREHLRDIQKVGVPIDDVAVFQTSGTSGEPAVIVLPSSFVEYAYGIMMARFERYHWKLIRKVRKLGVRVTITGGNGHFAGNGFNKLVQRLNPALARSFALTFIEAEQPIDHLVEKLNAIKDVAWIVTYPSMLSILVREKEAWRLKIEPALFSTGGEKLTDDLRKRVRQAFPSLISDILDPYGCTECLMISFECSCGRKHLNEDWVILEAVDKAMRPVPDGTLSETVLLTVLANAAQPFIRYDLGDCVRFDKEPCPCGSPFRSFQVEGRQATLVHVGQVTLSPLVFDLEHEQARRIQLVQTKEKVFEVRIKLADEAAAGRVFQEVIESVQQVFHDNGLEGVTVRKSRALPEFTASGKFHDVVPLRNTNARNTTLSGSRQSASD</sequence>
<dbReference type="PANTHER" id="PTHR36932">
    <property type="entry name" value="CAPSULAR POLYSACCHARIDE BIOSYNTHESIS PROTEIN"/>
    <property type="match status" value="1"/>
</dbReference>
<dbReference type="Gene3D" id="3.40.50.12780">
    <property type="entry name" value="N-terminal domain of ligase-like"/>
    <property type="match status" value="1"/>
</dbReference>
<dbReference type="GO" id="GO:0016874">
    <property type="term" value="F:ligase activity"/>
    <property type="evidence" value="ECO:0007669"/>
    <property type="project" value="UniProtKB-KW"/>
</dbReference>
<dbReference type="PANTHER" id="PTHR36932:SF1">
    <property type="entry name" value="CAPSULAR POLYSACCHARIDE BIOSYNTHESIS PROTEIN"/>
    <property type="match status" value="1"/>
</dbReference>
<dbReference type="AlphaFoldDB" id="A0A1M6XZS4"/>
<dbReference type="InterPro" id="IPR042099">
    <property type="entry name" value="ANL_N_sf"/>
</dbReference>
<reference evidence="2" key="1">
    <citation type="submission" date="2016-11" db="EMBL/GenBank/DDBJ databases">
        <authorList>
            <person name="Varghese N."/>
            <person name="Submissions S."/>
        </authorList>
    </citation>
    <scope>NUCLEOTIDE SEQUENCE [LARGE SCALE GENOMIC DNA]</scope>
    <source>
        <strain evidence="2">DSM 29327</strain>
    </source>
</reference>
<gene>
    <name evidence="1" type="ORF">SAMN05444414_105114</name>
</gene>
<dbReference type="Proteomes" id="UP000184191">
    <property type="component" value="Unassembled WGS sequence"/>
</dbReference>
<keyword evidence="1" id="KW-0436">Ligase</keyword>
<keyword evidence="2" id="KW-1185">Reference proteome</keyword>
<evidence type="ECO:0000313" key="2">
    <source>
        <dbReference type="Proteomes" id="UP000184191"/>
    </source>
</evidence>
<dbReference type="EMBL" id="FRBN01000005">
    <property type="protein sequence ID" value="SHL11501.1"/>
    <property type="molecule type" value="Genomic_DNA"/>
</dbReference>
<dbReference type="InterPro" id="IPR053158">
    <property type="entry name" value="CapK_Type1_Caps_Biosynth"/>
</dbReference>
<accession>A0A1M6XZS4</accession>
<dbReference type="STRING" id="1054996.SAMN05444414_105114"/>
<name>A0A1M6XZS4_9RHOB</name>
<dbReference type="RefSeq" id="WP_245813395.1">
    <property type="nucleotide sequence ID" value="NZ_FRBN01000005.1"/>
</dbReference>
<dbReference type="SUPFAM" id="SSF56801">
    <property type="entry name" value="Acetyl-CoA synthetase-like"/>
    <property type="match status" value="1"/>
</dbReference>
<protein>
    <submittedName>
        <fullName evidence="1">Phenylacetate-coenzyme A ligase PaaK, adenylate-forming domain family</fullName>
    </submittedName>
</protein>
<proteinExistence type="predicted"/>